<dbReference type="InterPro" id="IPR051869">
    <property type="entry name" value="STARD3"/>
</dbReference>
<keyword evidence="5" id="KW-1133">Transmembrane helix</keyword>
<name>A0A8C4WW20_EPTBU</name>
<dbReference type="Ensembl" id="ENSEBUT00000015126.1">
    <property type="protein sequence ID" value="ENSEBUP00000014550.1"/>
    <property type="gene ID" value="ENSEBUG00000009175.1"/>
</dbReference>
<feature type="transmembrane region" description="Helical" evidence="5">
    <location>
        <begin position="42"/>
        <end position="63"/>
    </location>
</feature>
<proteinExistence type="inferred from homology"/>
<sequence>MQFQNGVLDTDWGHVPGESIRRKLSMDLQSTRRRVSDVRRTFLLFVTFDVLFISLLWIVELNIGNGLKDNIIREVTHYNFKNSLFDIFCLAVARSTLLLLAYALFNLRHWWMVAVTTFCSSAFLLAKVIMSKLLAQGAMGCVLPIISFLVAWLETWFLDFKVLPQEASDEARELSLFYSAHQPFALLTIGVACHH</sequence>
<dbReference type="GeneTree" id="ENSGT00940000159051"/>
<dbReference type="GO" id="GO:0015485">
    <property type="term" value="F:cholesterol binding"/>
    <property type="evidence" value="ECO:0007669"/>
    <property type="project" value="TreeGrafter"/>
</dbReference>
<dbReference type="GO" id="GO:0140284">
    <property type="term" value="C:endoplasmic reticulum-endosome membrane contact site"/>
    <property type="evidence" value="ECO:0007669"/>
    <property type="project" value="TreeGrafter"/>
</dbReference>
<feature type="transmembrane region" description="Helical" evidence="5">
    <location>
        <begin position="133"/>
        <end position="153"/>
    </location>
</feature>
<organism evidence="7 8">
    <name type="scientific">Eptatretus burgeri</name>
    <name type="common">Inshore hagfish</name>
    <dbReference type="NCBI Taxonomy" id="7764"/>
    <lineage>
        <taxon>Eukaryota</taxon>
        <taxon>Metazoa</taxon>
        <taxon>Chordata</taxon>
        <taxon>Craniata</taxon>
        <taxon>Vertebrata</taxon>
        <taxon>Cyclostomata</taxon>
        <taxon>Myxini</taxon>
        <taxon>Myxiniformes</taxon>
        <taxon>Myxinidae</taxon>
        <taxon>Eptatretinae</taxon>
        <taxon>Eptatretus</taxon>
    </lineage>
</organism>
<evidence type="ECO:0000259" key="6">
    <source>
        <dbReference type="PROSITE" id="PS51439"/>
    </source>
</evidence>
<evidence type="ECO:0000256" key="4">
    <source>
        <dbReference type="ARBA" id="ARBA00023136"/>
    </source>
</evidence>
<keyword evidence="8" id="KW-1185">Reference proteome</keyword>
<keyword evidence="3 5" id="KW-0812">Transmembrane</keyword>
<dbReference type="PANTHER" id="PTHR46121">
    <property type="entry name" value="STEROIDOGENIC ACUTE REGULATORY PROTEIN-LIKE"/>
    <property type="match status" value="1"/>
</dbReference>
<evidence type="ECO:0000313" key="7">
    <source>
        <dbReference type="Ensembl" id="ENSEBUP00000014550.1"/>
    </source>
</evidence>
<dbReference type="AlphaFoldDB" id="A0A8C4WW20"/>
<dbReference type="GO" id="GO:0005789">
    <property type="term" value="C:endoplasmic reticulum membrane"/>
    <property type="evidence" value="ECO:0007669"/>
    <property type="project" value="TreeGrafter"/>
</dbReference>
<reference evidence="7" key="1">
    <citation type="submission" date="2025-08" db="UniProtKB">
        <authorList>
            <consortium name="Ensembl"/>
        </authorList>
    </citation>
    <scope>IDENTIFICATION</scope>
</reference>
<accession>A0A8C4WW20</accession>
<reference evidence="7" key="2">
    <citation type="submission" date="2025-09" db="UniProtKB">
        <authorList>
            <consortium name="Ensembl"/>
        </authorList>
    </citation>
    <scope>IDENTIFICATION</scope>
</reference>
<evidence type="ECO:0000256" key="3">
    <source>
        <dbReference type="ARBA" id="ARBA00022692"/>
    </source>
</evidence>
<dbReference type="PROSITE" id="PS51439">
    <property type="entry name" value="MENTAL"/>
    <property type="match status" value="1"/>
</dbReference>
<feature type="domain" description="MENTAL" evidence="6">
    <location>
        <begin position="35"/>
        <end position="195"/>
    </location>
</feature>
<dbReference type="InterPro" id="IPR019498">
    <property type="entry name" value="MENTAL"/>
</dbReference>
<keyword evidence="4 5" id="KW-0472">Membrane</keyword>
<feature type="transmembrane region" description="Helical" evidence="5">
    <location>
        <begin position="110"/>
        <end position="126"/>
    </location>
</feature>
<comment type="subcellular location">
    <subcellularLocation>
        <location evidence="1">Late endosome membrane</location>
        <topology evidence="1">Multi-pass membrane protein</topology>
    </subcellularLocation>
</comment>
<dbReference type="GO" id="GO:0031902">
    <property type="term" value="C:late endosome membrane"/>
    <property type="evidence" value="ECO:0007669"/>
    <property type="project" value="UniProtKB-SubCell"/>
</dbReference>
<dbReference type="GO" id="GO:0005765">
    <property type="term" value="C:lysosomal membrane"/>
    <property type="evidence" value="ECO:0007669"/>
    <property type="project" value="TreeGrafter"/>
</dbReference>
<evidence type="ECO:0000313" key="8">
    <source>
        <dbReference type="Proteomes" id="UP000694388"/>
    </source>
</evidence>
<protein>
    <recommendedName>
        <fullName evidence="6">MENTAL domain-containing protein</fullName>
    </recommendedName>
</protein>
<evidence type="ECO:0000256" key="5">
    <source>
        <dbReference type="SAM" id="Phobius"/>
    </source>
</evidence>
<comment type="similarity">
    <text evidence="2">Belongs to the STARD3 family.</text>
</comment>
<evidence type="ECO:0000256" key="2">
    <source>
        <dbReference type="ARBA" id="ARBA00010909"/>
    </source>
</evidence>
<evidence type="ECO:0000256" key="1">
    <source>
        <dbReference type="ARBA" id="ARBA00004107"/>
    </source>
</evidence>
<dbReference type="PANTHER" id="PTHR46121:SF4">
    <property type="entry name" value="STEROIDOGENIC ACUTE REGULATORY PROTEIN-LIKE"/>
    <property type="match status" value="1"/>
</dbReference>
<dbReference type="GO" id="GO:0030301">
    <property type="term" value="P:cholesterol transport"/>
    <property type="evidence" value="ECO:0007669"/>
    <property type="project" value="TreeGrafter"/>
</dbReference>
<dbReference type="Proteomes" id="UP000694388">
    <property type="component" value="Unplaced"/>
</dbReference>
<feature type="transmembrane region" description="Helical" evidence="5">
    <location>
        <begin position="84"/>
        <end position="104"/>
    </location>
</feature>
<dbReference type="GO" id="GO:0099044">
    <property type="term" value="P:vesicle tethering to endoplasmic reticulum"/>
    <property type="evidence" value="ECO:0007669"/>
    <property type="project" value="TreeGrafter"/>
</dbReference>
<dbReference type="Pfam" id="PF10457">
    <property type="entry name" value="MENTAL"/>
    <property type="match status" value="1"/>
</dbReference>
<dbReference type="OMA" id="FSQGTWF"/>